<name>A0A8J6TA90_9DELT</name>
<keyword evidence="2" id="KW-1003">Cell membrane</keyword>
<feature type="transmembrane region" description="Helical" evidence="6">
    <location>
        <begin position="188"/>
        <end position="207"/>
    </location>
</feature>
<dbReference type="PANTHER" id="PTHR30482">
    <property type="entry name" value="HIGH-AFFINITY BRANCHED-CHAIN AMINO ACID TRANSPORT SYSTEM PERMEASE"/>
    <property type="match status" value="1"/>
</dbReference>
<reference evidence="7 8" key="1">
    <citation type="submission" date="2020-08" db="EMBL/GenBank/DDBJ databases">
        <title>Bridging the membrane lipid divide: bacteria of the FCB group superphylum have the potential to synthesize archaeal ether lipids.</title>
        <authorList>
            <person name="Villanueva L."/>
            <person name="Von Meijenfeldt F.A.B."/>
            <person name="Westbye A.B."/>
            <person name="Yadav S."/>
            <person name="Hopmans E.C."/>
            <person name="Dutilh B.E."/>
            <person name="Sinninghe Damste J.S."/>
        </authorList>
    </citation>
    <scope>NUCLEOTIDE SEQUENCE [LARGE SCALE GENOMIC DNA]</scope>
    <source>
        <strain evidence="7">NIOZ-UU27</strain>
    </source>
</reference>
<dbReference type="InterPro" id="IPR043428">
    <property type="entry name" value="LivM-like"/>
</dbReference>
<feature type="transmembrane region" description="Helical" evidence="6">
    <location>
        <begin position="103"/>
        <end position="124"/>
    </location>
</feature>
<proteinExistence type="predicted"/>
<feature type="transmembrane region" description="Helical" evidence="6">
    <location>
        <begin position="234"/>
        <end position="256"/>
    </location>
</feature>
<dbReference type="GO" id="GO:0015658">
    <property type="term" value="F:branched-chain amino acid transmembrane transporter activity"/>
    <property type="evidence" value="ECO:0007669"/>
    <property type="project" value="InterPro"/>
</dbReference>
<keyword evidence="3 6" id="KW-0812">Transmembrane</keyword>
<feature type="transmembrane region" description="Helical" evidence="6">
    <location>
        <begin position="268"/>
        <end position="301"/>
    </location>
</feature>
<evidence type="ECO:0000256" key="2">
    <source>
        <dbReference type="ARBA" id="ARBA00022475"/>
    </source>
</evidence>
<feature type="transmembrane region" description="Helical" evidence="6">
    <location>
        <begin position="161"/>
        <end position="181"/>
    </location>
</feature>
<dbReference type="GO" id="GO:0005886">
    <property type="term" value="C:plasma membrane"/>
    <property type="evidence" value="ECO:0007669"/>
    <property type="project" value="UniProtKB-SubCell"/>
</dbReference>
<feature type="transmembrane region" description="Helical" evidence="6">
    <location>
        <begin position="330"/>
        <end position="350"/>
    </location>
</feature>
<feature type="transmembrane region" description="Helical" evidence="6">
    <location>
        <begin position="79"/>
        <end position="97"/>
    </location>
</feature>
<dbReference type="CDD" id="cd06581">
    <property type="entry name" value="TM_PBP1_LivM_like"/>
    <property type="match status" value="1"/>
</dbReference>
<dbReference type="EMBL" id="JACNJD010000327">
    <property type="protein sequence ID" value="MBC8178911.1"/>
    <property type="molecule type" value="Genomic_DNA"/>
</dbReference>
<feature type="transmembrane region" description="Helical" evidence="6">
    <location>
        <begin position="131"/>
        <end position="149"/>
    </location>
</feature>
<feature type="transmembrane region" description="Helical" evidence="6">
    <location>
        <begin position="49"/>
        <end position="67"/>
    </location>
</feature>
<dbReference type="Pfam" id="PF02653">
    <property type="entry name" value="BPD_transp_2"/>
    <property type="match status" value="1"/>
</dbReference>
<evidence type="ECO:0000256" key="5">
    <source>
        <dbReference type="ARBA" id="ARBA00023136"/>
    </source>
</evidence>
<dbReference type="PANTHER" id="PTHR30482:SF17">
    <property type="entry name" value="ABC TRANSPORTER ATP-BINDING PROTEIN"/>
    <property type="match status" value="1"/>
</dbReference>
<keyword evidence="5 6" id="KW-0472">Membrane</keyword>
<dbReference type="Proteomes" id="UP000650524">
    <property type="component" value="Unassembled WGS sequence"/>
</dbReference>
<evidence type="ECO:0000313" key="7">
    <source>
        <dbReference type="EMBL" id="MBC8178911.1"/>
    </source>
</evidence>
<feature type="transmembrane region" description="Helical" evidence="6">
    <location>
        <begin position="24"/>
        <end position="43"/>
    </location>
</feature>
<dbReference type="InterPro" id="IPR001851">
    <property type="entry name" value="ABC_transp_permease"/>
</dbReference>
<accession>A0A8J6TA90</accession>
<keyword evidence="4 6" id="KW-1133">Transmembrane helix</keyword>
<comment type="caution">
    <text evidence="7">The sequence shown here is derived from an EMBL/GenBank/DDBJ whole genome shotgun (WGS) entry which is preliminary data.</text>
</comment>
<evidence type="ECO:0000256" key="6">
    <source>
        <dbReference type="SAM" id="Phobius"/>
    </source>
</evidence>
<evidence type="ECO:0000256" key="3">
    <source>
        <dbReference type="ARBA" id="ARBA00022692"/>
    </source>
</evidence>
<sequence>MAEATPVQIFHMEEKRRQYRSGGFFLKVGLLALFVLVPFLFPSFKTVDLAMQIIIFATLVASFDILLGYTGILSFGHGMFFGIGAYCVAFLVGKYGTPSYANLALGFVIAALVASVLALVISFLSLRVKAIFFAMITLALAELAIVLATKLSGFTGGEDGISLNMPGVLAVSFNAGNFLGLEITGRILTYYFILLACLGLFLAMLRFTHSPLGRVLQAIRDNVERAEALGYKTFVFQAISITFGCVVAALVGGLYGMWVGYVNPESCLGVLSIMLAILLMCIIGGMGTLYGGIVGAAFFMITETFLPDLQHLAKDFFPSAVLLHNVLERWHLVLGVLFILVVIFFPKGIIGSVREFIDRRK</sequence>
<dbReference type="AlphaFoldDB" id="A0A8J6TA90"/>
<protein>
    <submittedName>
        <fullName evidence="7">Branched-chain amino acid ABC transporter permease</fullName>
    </submittedName>
</protein>
<gene>
    <name evidence="7" type="ORF">H8E19_16020</name>
</gene>
<organism evidence="7 8">
    <name type="scientific">Candidatus Desulfacyla euxinica</name>
    <dbReference type="NCBI Taxonomy" id="2841693"/>
    <lineage>
        <taxon>Bacteria</taxon>
        <taxon>Deltaproteobacteria</taxon>
        <taxon>Candidatus Desulfacyla</taxon>
    </lineage>
</organism>
<evidence type="ECO:0000256" key="4">
    <source>
        <dbReference type="ARBA" id="ARBA00022989"/>
    </source>
</evidence>
<evidence type="ECO:0000313" key="8">
    <source>
        <dbReference type="Proteomes" id="UP000650524"/>
    </source>
</evidence>
<comment type="subcellular location">
    <subcellularLocation>
        <location evidence="1">Cell membrane</location>
        <topology evidence="1">Multi-pass membrane protein</topology>
    </subcellularLocation>
</comment>
<evidence type="ECO:0000256" key="1">
    <source>
        <dbReference type="ARBA" id="ARBA00004651"/>
    </source>
</evidence>